<reference evidence="2 3" key="1">
    <citation type="journal article" date="2019" name="Front. Microbiol.">
        <title>Genomic Features for Desiccation Tolerance and Sugar Biosynthesis in the Extremophile Gloeocapsopsis sp. UTEX B3054.</title>
        <authorList>
            <person name="Urrejola C."/>
            <person name="Alcorta J."/>
            <person name="Salas L."/>
            <person name="Vasquez M."/>
            <person name="Polz M.F."/>
            <person name="Vicuna R."/>
            <person name="Diez B."/>
        </authorList>
    </citation>
    <scope>NUCLEOTIDE SEQUENCE [LARGE SCALE GENOMIC DNA]</scope>
    <source>
        <strain evidence="2 3">1H9</strain>
    </source>
</reference>
<comment type="caution">
    <text evidence="2">The sequence shown here is derived from an EMBL/GenBank/DDBJ whole genome shotgun (WGS) entry which is preliminary data.</text>
</comment>
<proteinExistence type="predicted"/>
<keyword evidence="1" id="KW-1133">Transmembrane helix</keyword>
<dbReference type="OrthoDB" id="461706at2"/>
<dbReference type="Proteomes" id="UP000441797">
    <property type="component" value="Unassembled WGS sequence"/>
</dbReference>
<evidence type="ECO:0000313" key="2">
    <source>
        <dbReference type="EMBL" id="MUL38579.1"/>
    </source>
</evidence>
<dbReference type="RefSeq" id="WP_105221689.1">
    <property type="nucleotide sequence ID" value="NZ_CAWNSU010000109.1"/>
</dbReference>
<evidence type="ECO:0000256" key="1">
    <source>
        <dbReference type="SAM" id="Phobius"/>
    </source>
</evidence>
<dbReference type="PANTHER" id="PTHR33918">
    <property type="entry name" value="OS01G0704200 PROTEIN"/>
    <property type="match status" value="1"/>
</dbReference>
<protein>
    <submittedName>
        <fullName evidence="2">Uncharacterized protein</fullName>
    </submittedName>
</protein>
<feature type="transmembrane region" description="Helical" evidence="1">
    <location>
        <begin position="75"/>
        <end position="92"/>
    </location>
</feature>
<organism evidence="2 3">
    <name type="scientific">Gloeocapsopsis dulcis AAB1 = 1H9</name>
    <dbReference type="NCBI Taxonomy" id="1433147"/>
    <lineage>
        <taxon>Bacteria</taxon>
        <taxon>Bacillati</taxon>
        <taxon>Cyanobacteriota</taxon>
        <taxon>Cyanophyceae</taxon>
        <taxon>Oscillatoriophycideae</taxon>
        <taxon>Chroococcales</taxon>
        <taxon>Chroococcaceae</taxon>
        <taxon>Gloeocapsopsis</taxon>
        <taxon>Gloeocapsopsis dulcis</taxon>
    </lineage>
</organism>
<name>A0A6N8G0E5_9CHRO</name>
<sequence length="174" mass="20268">MILITERLIVENLLFFTLATSFLIFAGWLWRHAKPFSLPQPLPNWFKAWLIIVIGLGVLLPLVTMLWAASQGDRIIVLVLVSYFVMLGLQILSESLTVKRFQSCVWVAIPCLYLPYRLWQLYSGLTLINLENDSWVQSILIVEMVLWTFNYGVHLSQIPWLLRWESSQNNLNVF</sequence>
<feature type="transmembrane region" description="Helical" evidence="1">
    <location>
        <begin position="12"/>
        <end position="30"/>
    </location>
</feature>
<gene>
    <name evidence="2" type="ORF">BWI75_20195</name>
</gene>
<dbReference type="AlphaFoldDB" id="A0A6N8G0E5"/>
<accession>A0A6N8G0E5</accession>
<dbReference type="EMBL" id="NAPY01000043">
    <property type="protein sequence ID" value="MUL38579.1"/>
    <property type="molecule type" value="Genomic_DNA"/>
</dbReference>
<feature type="transmembrane region" description="Helical" evidence="1">
    <location>
        <begin position="50"/>
        <end position="69"/>
    </location>
</feature>
<keyword evidence="1" id="KW-0472">Membrane</keyword>
<keyword evidence="3" id="KW-1185">Reference proteome</keyword>
<keyword evidence="1" id="KW-0812">Transmembrane</keyword>
<evidence type="ECO:0000313" key="3">
    <source>
        <dbReference type="Proteomes" id="UP000441797"/>
    </source>
</evidence>